<sequence length="108" mass="11827">MRRTPSMRRTTRLLAGDPTKLSHEERAFIDALCEAAPEVRITATHVRAFTDLLRQDDPAGLEPWLDAAAETGLHGFATGLRQDSDAVRAVITQPWSNGPSKVRSTTSS</sequence>
<gene>
    <name evidence="1" type="ORF">ACFQ4G_05425</name>
</gene>
<accession>A0ABW3WWL2</accession>
<comment type="caution">
    <text evidence="1">The sequence shown here is derived from an EMBL/GenBank/DDBJ whole genome shotgun (WGS) entry which is preliminary data.</text>
</comment>
<evidence type="ECO:0008006" key="3">
    <source>
        <dbReference type="Google" id="ProtNLM"/>
    </source>
</evidence>
<reference evidence="2" key="1">
    <citation type="journal article" date="2019" name="Int. J. Syst. Evol. Microbiol.">
        <title>The Global Catalogue of Microorganisms (GCM) 10K type strain sequencing project: providing services to taxonomists for standard genome sequencing and annotation.</title>
        <authorList>
            <consortium name="The Broad Institute Genomics Platform"/>
            <consortium name="The Broad Institute Genome Sequencing Center for Infectious Disease"/>
            <person name="Wu L."/>
            <person name="Ma J."/>
        </authorList>
    </citation>
    <scope>NUCLEOTIDE SEQUENCE [LARGE SCALE GENOMIC DNA]</scope>
    <source>
        <strain evidence="2">CCUG 56108</strain>
    </source>
</reference>
<organism evidence="1 2">
    <name type="scientific">Methylobacterium marchantiae</name>
    <dbReference type="NCBI Taxonomy" id="600331"/>
    <lineage>
        <taxon>Bacteria</taxon>
        <taxon>Pseudomonadati</taxon>
        <taxon>Pseudomonadota</taxon>
        <taxon>Alphaproteobacteria</taxon>
        <taxon>Hyphomicrobiales</taxon>
        <taxon>Methylobacteriaceae</taxon>
        <taxon>Methylobacterium</taxon>
    </lineage>
</organism>
<evidence type="ECO:0000313" key="1">
    <source>
        <dbReference type="EMBL" id="MFD1301024.1"/>
    </source>
</evidence>
<dbReference type="EMBL" id="JBHTND010000005">
    <property type="protein sequence ID" value="MFD1301024.1"/>
    <property type="molecule type" value="Genomic_DNA"/>
</dbReference>
<proteinExistence type="predicted"/>
<dbReference type="RefSeq" id="WP_379039840.1">
    <property type="nucleotide sequence ID" value="NZ_JBHTND010000005.1"/>
</dbReference>
<dbReference type="Proteomes" id="UP001597176">
    <property type="component" value="Unassembled WGS sequence"/>
</dbReference>
<keyword evidence="2" id="KW-1185">Reference proteome</keyword>
<name>A0ABW3WWL2_9HYPH</name>
<evidence type="ECO:0000313" key="2">
    <source>
        <dbReference type="Proteomes" id="UP001597176"/>
    </source>
</evidence>
<protein>
    <recommendedName>
        <fullName evidence="3">Transposase IS204/IS1001/IS1096/IS1165 DDE domain-containing protein</fullName>
    </recommendedName>
</protein>